<feature type="compositionally biased region" description="Basic residues" evidence="1">
    <location>
        <begin position="300"/>
        <end position="317"/>
    </location>
</feature>
<dbReference type="SMART" id="SM00717">
    <property type="entry name" value="SANT"/>
    <property type="match status" value="1"/>
</dbReference>
<name>A0ABM0U788_CAMSA</name>
<feature type="compositionally biased region" description="Polar residues" evidence="1">
    <location>
        <begin position="36"/>
        <end position="47"/>
    </location>
</feature>
<reference evidence="4" key="2">
    <citation type="submission" date="2025-08" db="UniProtKB">
        <authorList>
            <consortium name="RefSeq"/>
        </authorList>
    </citation>
    <scope>IDENTIFICATION</scope>
    <source>
        <tissue evidence="4">Leaf</tissue>
    </source>
</reference>
<dbReference type="Gene3D" id="1.20.58.1880">
    <property type="match status" value="1"/>
</dbReference>
<feature type="compositionally biased region" description="Polar residues" evidence="1">
    <location>
        <begin position="53"/>
        <end position="71"/>
    </location>
</feature>
<gene>
    <name evidence="4" type="primary">LOC104720826</name>
</gene>
<feature type="region of interest" description="Disordered" evidence="1">
    <location>
        <begin position="524"/>
        <end position="601"/>
    </location>
</feature>
<dbReference type="InterPro" id="IPR001005">
    <property type="entry name" value="SANT/Myb"/>
</dbReference>
<keyword evidence="3" id="KW-1185">Reference proteome</keyword>
<feature type="compositionally biased region" description="Basic and acidic residues" evidence="1">
    <location>
        <begin position="1"/>
        <end position="10"/>
    </location>
</feature>
<dbReference type="PANTHER" id="PTHR22929">
    <property type="entry name" value="RNA POLYMERASE III TRANSCRIPTION INITIATION FACTOR B"/>
    <property type="match status" value="1"/>
</dbReference>
<dbReference type="SUPFAM" id="SSF46689">
    <property type="entry name" value="Homeodomain-like"/>
    <property type="match status" value="1"/>
</dbReference>
<feature type="compositionally biased region" description="Polar residues" evidence="1">
    <location>
        <begin position="386"/>
        <end position="404"/>
    </location>
</feature>
<feature type="domain" description="SANT" evidence="2">
    <location>
        <begin position="441"/>
        <end position="492"/>
    </location>
</feature>
<feature type="compositionally biased region" description="Polar residues" evidence="1">
    <location>
        <begin position="267"/>
        <end position="281"/>
    </location>
</feature>
<feature type="region of interest" description="Disordered" evidence="1">
    <location>
        <begin position="379"/>
        <end position="407"/>
    </location>
</feature>
<reference evidence="3" key="1">
    <citation type="journal article" date="2014" name="Nat. Commun.">
        <title>The emerging biofuel crop Camelina sativa retains a highly undifferentiated hexaploid genome structure.</title>
        <authorList>
            <person name="Kagale S."/>
            <person name="Koh C."/>
            <person name="Nixon J."/>
            <person name="Bollina V."/>
            <person name="Clarke W.E."/>
            <person name="Tuteja R."/>
            <person name="Spillane C."/>
            <person name="Robinson S.J."/>
            <person name="Links M.G."/>
            <person name="Clarke C."/>
            <person name="Higgins E.E."/>
            <person name="Huebert T."/>
            <person name="Sharpe A.G."/>
            <person name="Parkin I.A."/>
        </authorList>
    </citation>
    <scope>NUCLEOTIDE SEQUENCE [LARGE SCALE GENOMIC DNA]</scope>
    <source>
        <strain evidence="3">cv. DH55</strain>
    </source>
</reference>
<dbReference type="InterPro" id="IPR039467">
    <property type="entry name" value="TFIIIB_B''_Myb"/>
</dbReference>
<evidence type="ECO:0000256" key="1">
    <source>
        <dbReference type="SAM" id="MobiDB-lite"/>
    </source>
</evidence>
<feature type="compositionally biased region" description="Acidic residues" evidence="1">
    <location>
        <begin position="244"/>
        <end position="254"/>
    </location>
</feature>
<organism evidence="3 4">
    <name type="scientific">Camelina sativa</name>
    <name type="common">False flax</name>
    <name type="synonym">Myagrum sativum</name>
    <dbReference type="NCBI Taxonomy" id="90675"/>
    <lineage>
        <taxon>Eukaryota</taxon>
        <taxon>Viridiplantae</taxon>
        <taxon>Streptophyta</taxon>
        <taxon>Embryophyta</taxon>
        <taxon>Tracheophyta</taxon>
        <taxon>Spermatophyta</taxon>
        <taxon>Magnoliopsida</taxon>
        <taxon>eudicotyledons</taxon>
        <taxon>Gunneridae</taxon>
        <taxon>Pentapetalae</taxon>
        <taxon>rosids</taxon>
        <taxon>malvids</taxon>
        <taxon>Brassicales</taxon>
        <taxon>Brassicaceae</taxon>
        <taxon>Camelineae</taxon>
        <taxon>Camelina</taxon>
    </lineage>
</organism>
<feature type="region of interest" description="Disordered" evidence="1">
    <location>
        <begin position="1"/>
        <end position="95"/>
    </location>
</feature>
<feature type="compositionally biased region" description="Basic residues" evidence="1">
    <location>
        <begin position="329"/>
        <end position="339"/>
    </location>
</feature>
<dbReference type="Proteomes" id="UP000694864">
    <property type="component" value="Chromosome 11"/>
</dbReference>
<feature type="compositionally biased region" description="Basic residues" evidence="1">
    <location>
        <begin position="21"/>
        <end position="35"/>
    </location>
</feature>
<proteinExistence type="predicted"/>
<feature type="compositionally biased region" description="Basic and acidic residues" evidence="1">
    <location>
        <begin position="318"/>
        <end position="328"/>
    </location>
</feature>
<feature type="compositionally biased region" description="Polar residues" evidence="1">
    <location>
        <begin position="78"/>
        <end position="95"/>
    </location>
</feature>
<dbReference type="PANTHER" id="PTHR22929:SF0">
    <property type="entry name" value="TRANSCRIPTION FACTOR TFIIIB COMPONENT B'' HOMOLOG"/>
    <property type="match status" value="1"/>
</dbReference>
<dbReference type="InterPro" id="IPR017884">
    <property type="entry name" value="SANT_dom"/>
</dbReference>
<sequence length="601" mass="66976">MDLDFDDHPSHHAAPAVRAGTRFKPKGRPQPKKKQVSFSTSQTTLPTNVAKETLSTRSQEGSVSLDGSSAIPSEALPSESNVPESGTINQSTIETLSEENVNVVSREVHWSTEASVLRACNHVDLGGKRCDDSIEAAASAFPDDPRTQDSTIFGDSETGEDDGHLDMETLDIVQEEGTTSSYVQHTGKLQPKPRVLDTVVEEEPEPHYSVDGTGYFSMGSNESEVMDNVESRNDFSTYGHLQEEEPNIQEEEPNIPEAPRETVPETEAQNASGRSDNNTGTGEEENCLGNNTLEEEQSGRGKKKGKSKKATGRKRKNKSEEAPREKTEKKFKHSSRRQKRTLDKELLETPDDEIRSLPIRDMLRLVEYKEWLEKKEAKGVAVVPPTQESDMNASGNASGSQYDSQGFDAEDEFGMEENENQEAYVVKPDSPVNYQTYMYKTARTRWSKQDTELFYEGIREFGSNLSMIQHLFPNRTREQMKLKFKLEERRYPLKLNEALATRPKQLIHFPNVIKKLQEEAAAAKAAEGGVEGEEEVGAEAETNDVPQNEEPEKPEETERASDAVDGVKESDGGDGVRSDGGDECDNDEGDDDFWNSYKSDM</sequence>
<dbReference type="PROSITE" id="PS51293">
    <property type="entry name" value="SANT"/>
    <property type="match status" value="1"/>
</dbReference>
<dbReference type="GeneID" id="104720826"/>
<feature type="compositionally biased region" description="Acidic residues" evidence="1">
    <location>
        <begin position="530"/>
        <end position="549"/>
    </location>
</feature>
<dbReference type="CDD" id="cd00167">
    <property type="entry name" value="SANT"/>
    <property type="match status" value="1"/>
</dbReference>
<protein>
    <submittedName>
        <fullName evidence="4">Transcription factor TFIIIB component B''-like</fullName>
    </submittedName>
</protein>
<feature type="region of interest" description="Disordered" evidence="1">
    <location>
        <begin position="140"/>
        <end position="353"/>
    </location>
</feature>
<feature type="compositionally biased region" description="Basic and acidic residues" evidence="1">
    <location>
        <begin position="550"/>
        <end position="580"/>
    </location>
</feature>
<dbReference type="Pfam" id="PF15963">
    <property type="entry name" value="Myb_DNA-bind_7"/>
    <property type="match status" value="1"/>
</dbReference>
<feature type="compositionally biased region" description="Acidic residues" evidence="1">
    <location>
        <begin position="581"/>
        <end position="593"/>
    </location>
</feature>
<evidence type="ECO:0000259" key="2">
    <source>
        <dbReference type="PROSITE" id="PS51293"/>
    </source>
</evidence>
<evidence type="ECO:0000313" key="4">
    <source>
        <dbReference type="RefSeq" id="XP_010437020.1"/>
    </source>
</evidence>
<accession>A0ABM0U788</accession>
<dbReference type="InterPro" id="IPR009057">
    <property type="entry name" value="Homeodomain-like_sf"/>
</dbReference>
<feature type="compositionally biased region" description="Basic and acidic residues" evidence="1">
    <location>
        <begin position="340"/>
        <end position="353"/>
    </location>
</feature>
<evidence type="ECO:0000313" key="3">
    <source>
        <dbReference type="Proteomes" id="UP000694864"/>
    </source>
</evidence>
<dbReference type="RefSeq" id="XP_010437020.1">
    <property type="nucleotide sequence ID" value="XM_010438718.2"/>
</dbReference>